<proteinExistence type="predicted"/>
<keyword evidence="1" id="KW-0812">Transmembrane</keyword>
<comment type="caution">
    <text evidence="3">The sequence shown here is derived from an EMBL/GenBank/DDBJ whole genome shotgun (WGS) entry which is preliminary data.</text>
</comment>
<feature type="domain" description="TadE-like" evidence="2">
    <location>
        <begin position="15"/>
        <end position="57"/>
    </location>
</feature>
<accession>A0A1A7BYX6</accession>
<sequence length="207" mass="21674">MRTEATHARRWREGGVFAVEFAMLAALFFIFLFALLEVARAVYLWNLVPEITRRAARGAAVTDFSNASALQAVRAQAILRAGPGRLPLGGAIGDAYVRIDYLSLSSGGGGVPAALPVGVLPGCPQRNRINCLDDPHGASCIRFVRAQLCVPGGGGAGGACEPVPYRPLLPLLGMLFPSGAQAVRLPTGVTVAVAESLGYQDNPAFCN</sequence>
<dbReference type="InterPro" id="IPR012495">
    <property type="entry name" value="TadE-like_dom"/>
</dbReference>
<organism evidence="3 4">
    <name type="scientific">Janthinobacterium psychrotolerans</name>
    <dbReference type="NCBI Taxonomy" id="1747903"/>
    <lineage>
        <taxon>Bacteria</taxon>
        <taxon>Pseudomonadati</taxon>
        <taxon>Pseudomonadota</taxon>
        <taxon>Betaproteobacteria</taxon>
        <taxon>Burkholderiales</taxon>
        <taxon>Oxalobacteraceae</taxon>
        <taxon>Janthinobacterium</taxon>
    </lineage>
</organism>
<dbReference type="AlphaFoldDB" id="A0A1A7BYX6"/>
<dbReference type="OrthoDB" id="8708482at2"/>
<dbReference type="Proteomes" id="UP000092713">
    <property type="component" value="Unassembled WGS sequence"/>
</dbReference>
<evidence type="ECO:0000313" key="4">
    <source>
        <dbReference type="Proteomes" id="UP000092713"/>
    </source>
</evidence>
<evidence type="ECO:0000256" key="1">
    <source>
        <dbReference type="SAM" id="Phobius"/>
    </source>
</evidence>
<dbReference type="Pfam" id="PF07811">
    <property type="entry name" value="TadE"/>
    <property type="match status" value="1"/>
</dbReference>
<reference evidence="3 4" key="1">
    <citation type="submission" date="2016-04" db="EMBL/GenBank/DDBJ databases">
        <title>Draft genome sequence of Janthinobacterium psychrotolerans sp. nov., isolated from freshwater sediments in Denmark.</title>
        <authorList>
            <person name="Gong X."/>
            <person name="Skrivergaard S."/>
            <person name="Korsgaard B.S."/>
            <person name="Schreiber L."/>
            <person name="Marshall I.P."/>
            <person name="Finster K."/>
            <person name="Schramm A."/>
        </authorList>
    </citation>
    <scope>NUCLEOTIDE SEQUENCE [LARGE SCALE GENOMIC DNA]</scope>
    <source>
        <strain evidence="3 4">S3-2</strain>
    </source>
</reference>
<gene>
    <name evidence="3" type="ORF">ASR47_1002356</name>
</gene>
<evidence type="ECO:0000313" key="3">
    <source>
        <dbReference type="EMBL" id="OBV37298.1"/>
    </source>
</evidence>
<keyword evidence="1" id="KW-0472">Membrane</keyword>
<feature type="transmembrane region" description="Helical" evidence="1">
    <location>
        <begin position="21"/>
        <end position="45"/>
    </location>
</feature>
<dbReference type="RefSeq" id="WP_065310260.1">
    <property type="nucleotide sequence ID" value="NZ_LOCQ01000061.1"/>
</dbReference>
<protein>
    <submittedName>
        <fullName evidence="3">TadE-like protein</fullName>
    </submittedName>
</protein>
<dbReference type="STRING" id="1747903.ASR47_1002356"/>
<dbReference type="PATRIC" id="fig|1747903.4.peg.804"/>
<dbReference type="EMBL" id="LOCQ01000061">
    <property type="protein sequence ID" value="OBV37298.1"/>
    <property type="molecule type" value="Genomic_DNA"/>
</dbReference>
<evidence type="ECO:0000259" key="2">
    <source>
        <dbReference type="Pfam" id="PF07811"/>
    </source>
</evidence>
<keyword evidence="1" id="KW-1133">Transmembrane helix</keyword>
<name>A0A1A7BYX6_9BURK</name>
<keyword evidence="4" id="KW-1185">Reference proteome</keyword>